<evidence type="ECO:0000313" key="3">
    <source>
        <dbReference type="Proteomes" id="UP001229421"/>
    </source>
</evidence>
<proteinExistence type="predicted"/>
<name>A0AAD8NHB0_TARER</name>
<evidence type="ECO:0000313" key="2">
    <source>
        <dbReference type="EMBL" id="KAK1408018.1"/>
    </source>
</evidence>
<gene>
    <name evidence="2" type="ORF">QVD17_39648</name>
</gene>
<organism evidence="2 3">
    <name type="scientific">Tagetes erecta</name>
    <name type="common">African marigold</name>
    <dbReference type="NCBI Taxonomy" id="13708"/>
    <lineage>
        <taxon>Eukaryota</taxon>
        <taxon>Viridiplantae</taxon>
        <taxon>Streptophyta</taxon>
        <taxon>Embryophyta</taxon>
        <taxon>Tracheophyta</taxon>
        <taxon>Spermatophyta</taxon>
        <taxon>Magnoliopsida</taxon>
        <taxon>eudicotyledons</taxon>
        <taxon>Gunneridae</taxon>
        <taxon>Pentapetalae</taxon>
        <taxon>asterids</taxon>
        <taxon>campanulids</taxon>
        <taxon>Asterales</taxon>
        <taxon>Asteraceae</taxon>
        <taxon>Asteroideae</taxon>
        <taxon>Heliantheae alliance</taxon>
        <taxon>Tageteae</taxon>
        <taxon>Tagetes</taxon>
    </lineage>
</organism>
<feature type="compositionally biased region" description="Polar residues" evidence="1">
    <location>
        <begin position="137"/>
        <end position="157"/>
    </location>
</feature>
<evidence type="ECO:0000256" key="1">
    <source>
        <dbReference type="SAM" id="MobiDB-lite"/>
    </source>
</evidence>
<protein>
    <recommendedName>
        <fullName evidence="4">BZIP domain-containing protein</fullName>
    </recommendedName>
</protein>
<dbReference type="EMBL" id="JAUHHV010000011">
    <property type="protein sequence ID" value="KAK1408018.1"/>
    <property type="molecule type" value="Genomic_DNA"/>
</dbReference>
<comment type="caution">
    <text evidence="2">The sequence shown here is derived from an EMBL/GenBank/DDBJ whole genome shotgun (WGS) entry which is preliminary data.</text>
</comment>
<dbReference type="Proteomes" id="UP001229421">
    <property type="component" value="Unassembled WGS sequence"/>
</dbReference>
<dbReference type="AlphaFoldDB" id="A0AAD8NHB0"/>
<sequence length="188" mass="21759">MFQSPFEMENGNNVIQMTTVNNLQMVPFDDNDPEVIARRLKNRERQRRYRARKRQEADLKRAGIINHPQVAQTQVNDTLVNHVYSQQVDQTQVYETQMNIVCVEHGDQTQDNGTPVTRVYSQRNWKKDARTAHLLKQQQQNVGSCTSASTDQLSGSQIMDAREQSSTPSGRNWKAEARNKRNRDMLLN</sequence>
<feature type="region of interest" description="Disordered" evidence="1">
    <location>
        <begin position="137"/>
        <end position="188"/>
    </location>
</feature>
<accession>A0AAD8NHB0</accession>
<reference evidence="2" key="1">
    <citation type="journal article" date="2023" name="bioRxiv">
        <title>Improved chromosome-level genome assembly for marigold (Tagetes erecta).</title>
        <authorList>
            <person name="Jiang F."/>
            <person name="Yuan L."/>
            <person name="Wang S."/>
            <person name="Wang H."/>
            <person name="Xu D."/>
            <person name="Wang A."/>
            <person name="Fan W."/>
        </authorList>
    </citation>
    <scope>NUCLEOTIDE SEQUENCE</scope>
    <source>
        <strain evidence="2">WSJ</strain>
        <tissue evidence="2">Leaf</tissue>
    </source>
</reference>
<keyword evidence="3" id="KW-1185">Reference proteome</keyword>
<evidence type="ECO:0008006" key="4">
    <source>
        <dbReference type="Google" id="ProtNLM"/>
    </source>
</evidence>
<feature type="compositionally biased region" description="Basic and acidic residues" evidence="1">
    <location>
        <begin position="173"/>
        <end position="188"/>
    </location>
</feature>